<comment type="caution">
    <text evidence="1">The sequence shown here is derived from an EMBL/GenBank/DDBJ whole genome shotgun (WGS) entry which is preliminary data.</text>
</comment>
<dbReference type="AlphaFoldDB" id="A0ABD3LDJ2"/>
<dbReference type="Proteomes" id="UP001634007">
    <property type="component" value="Unassembled WGS sequence"/>
</dbReference>
<keyword evidence="2" id="KW-1185">Reference proteome</keyword>
<evidence type="ECO:0000313" key="2">
    <source>
        <dbReference type="Proteomes" id="UP001634007"/>
    </source>
</evidence>
<name>A0ABD3LDJ2_EUCGL</name>
<protein>
    <submittedName>
        <fullName evidence="1">Uncharacterized protein</fullName>
    </submittedName>
</protein>
<gene>
    <name evidence="1" type="ORF">ACJRO7_009824</name>
</gene>
<proteinExistence type="predicted"/>
<dbReference type="EMBL" id="JBJKBG010000002">
    <property type="protein sequence ID" value="KAL3748649.1"/>
    <property type="molecule type" value="Genomic_DNA"/>
</dbReference>
<accession>A0ABD3LDJ2</accession>
<evidence type="ECO:0000313" key="1">
    <source>
        <dbReference type="EMBL" id="KAL3748649.1"/>
    </source>
</evidence>
<reference evidence="1 2" key="1">
    <citation type="submission" date="2024-11" db="EMBL/GenBank/DDBJ databases">
        <title>Chromosome-level genome assembly of Eucalyptus globulus Labill. provides insights into its genome evolution.</title>
        <authorList>
            <person name="Li X."/>
        </authorList>
    </citation>
    <scope>NUCLEOTIDE SEQUENCE [LARGE SCALE GENOMIC DNA]</scope>
    <source>
        <strain evidence="1">CL2024</strain>
        <tissue evidence="1">Fresh tender leaves</tissue>
    </source>
</reference>
<organism evidence="1 2">
    <name type="scientific">Eucalyptus globulus</name>
    <name type="common">Tasmanian blue gum</name>
    <dbReference type="NCBI Taxonomy" id="34317"/>
    <lineage>
        <taxon>Eukaryota</taxon>
        <taxon>Viridiplantae</taxon>
        <taxon>Streptophyta</taxon>
        <taxon>Embryophyta</taxon>
        <taxon>Tracheophyta</taxon>
        <taxon>Spermatophyta</taxon>
        <taxon>Magnoliopsida</taxon>
        <taxon>eudicotyledons</taxon>
        <taxon>Gunneridae</taxon>
        <taxon>Pentapetalae</taxon>
        <taxon>rosids</taxon>
        <taxon>malvids</taxon>
        <taxon>Myrtales</taxon>
        <taxon>Myrtaceae</taxon>
        <taxon>Myrtoideae</taxon>
        <taxon>Eucalypteae</taxon>
        <taxon>Eucalyptus</taxon>
    </lineage>
</organism>
<sequence>MITVWLNRKTCMFTKAIGMDHHVRKVSVLGQVVSGETRLGSKPGIALNVRGRFTASAQLEKIRTRGRQLFWPADLDDFLSGHFQHQHSLLLMFDHDQGSP</sequence>